<protein>
    <submittedName>
        <fullName evidence="1">Uncharacterized protein</fullName>
    </submittedName>
</protein>
<reference evidence="1 2" key="1">
    <citation type="submission" date="2017-11" db="EMBL/GenBank/DDBJ databases">
        <title>Complete genome of a free-living desiccation-tolerant cyanobacterium and its photosynthetic adaptation to extreme terrestrial habitat.</title>
        <authorList>
            <person name="Shang J."/>
        </authorList>
    </citation>
    <scope>NUCLEOTIDE SEQUENCE [LARGE SCALE GENOMIC DNA]</scope>
    <source>
        <strain evidence="1 2">CCNUN1</strain>
    </source>
</reference>
<accession>A0A2K8T2X5</accession>
<name>A0A2K8T2X5_9NOSO</name>
<dbReference type="Proteomes" id="UP000232003">
    <property type="component" value="Chromosome"/>
</dbReference>
<evidence type="ECO:0000313" key="2">
    <source>
        <dbReference type="Proteomes" id="UP000232003"/>
    </source>
</evidence>
<organism evidence="1 2">
    <name type="scientific">Nostoc flagelliforme CCNUN1</name>
    <dbReference type="NCBI Taxonomy" id="2038116"/>
    <lineage>
        <taxon>Bacteria</taxon>
        <taxon>Bacillati</taxon>
        <taxon>Cyanobacteriota</taxon>
        <taxon>Cyanophyceae</taxon>
        <taxon>Nostocales</taxon>
        <taxon>Nostocaceae</taxon>
        <taxon>Nostoc</taxon>
    </lineage>
</organism>
<dbReference type="AlphaFoldDB" id="A0A2K8T2X5"/>
<dbReference type="EMBL" id="CP024785">
    <property type="protein sequence ID" value="AUB42057.1"/>
    <property type="molecule type" value="Genomic_DNA"/>
</dbReference>
<keyword evidence="2" id="KW-1185">Reference proteome</keyword>
<gene>
    <name evidence="1" type="ORF">COO91_08156</name>
</gene>
<evidence type="ECO:0000313" key="1">
    <source>
        <dbReference type="EMBL" id="AUB42057.1"/>
    </source>
</evidence>
<sequence length="39" mass="4517">MVLDSFDSALSSLTRIDTNETTNSFHSHCRTTRIYYGFE</sequence>
<proteinExistence type="predicted"/>
<dbReference type="KEGG" id="nfl:COO91_08156"/>